<organism evidence="1 2">
    <name type="scientific">Apibacter adventoris</name>
    <dbReference type="NCBI Taxonomy" id="1679466"/>
    <lineage>
        <taxon>Bacteria</taxon>
        <taxon>Pseudomonadati</taxon>
        <taxon>Bacteroidota</taxon>
        <taxon>Flavobacteriia</taxon>
        <taxon>Flavobacteriales</taxon>
        <taxon>Weeksellaceae</taxon>
        <taxon>Apibacter</taxon>
    </lineage>
</organism>
<evidence type="ECO:0008006" key="3">
    <source>
        <dbReference type="Google" id="ProtNLM"/>
    </source>
</evidence>
<sequence length="188" mass="22179">MKKVVIIIFTSILYSCITYNPVIADYNLIKKDDKIISFKVFLKNTTSKVVEISYNLEKLNVGCGSWDTLGIETFNIRDVKKYSLIDNFLLENKKGEYRNFFNRKAIRKVFYNKEIIDFSGLGEMIIHCEDNSTIFIKPKGYMLYDTLSIDYNFLKVKNYDTKIRLVYVYRSSNGKLEFIKSNWINLKE</sequence>
<keyword evidence="2" id="KW-1185">Reference proteome</keyword>
<reference evidence="1 2" key="1">
    <citation type="submission" date="2018-02" db="EMBL/GenBank/DDBJ databases">
        <title>Genome sequences of Apibacter spp., gut symbionts of Asian honey bees.</title>
        <authorList>
            <person name="Kwong W.K."/>
            <person name="Steele M.I."/>
            <person name="Moran N.A."/>
        </authorList>
    </citation>
    <scope>NUCLEOTIDE SEQUENCE [LARGE SCALE GENOMIC DNA]</scope>
    <source>
        <strain evidence="2">wkB301</strain>
    </source>
</reference>
<accession>A0A2S8AFS0</accession>
<dbReference type="AlphaFoldDB" id="A0A2S8AFS0"/>
<dbReference type="RefSeq" id="WP_105194137.1">
    <property type="nucleotide sequence ID" value="NZ_PSZM01000002.1"/>
</dbReference>
<protein>
    <recommendedName>
        <fullName evidence="3">Lipoprotein</fullName>
    </recommendedName>
</protein>
<comment type="caution">
    <text evidence="1">The sequence shown here is derived from an EMBL/GenBank/DDBJ whole genome shotgun (WGS) entry which is preliminary data.</text>
</comment>
<proteinExistence type="predicted"/>
<dbReference type="PROSITE" id="PS51257">
    <property type="entry name" value="PROKAR_LIPOPROTEIN"/>
    <property type="match status" value="1"/>
</dbReference>
<dbReference type="EMBL" id="PSZM01000002">
    <property type="protein sequence ID" value="PQL95057.1"/>
    <property type="molecule type" value="Genomic_DNA"/>
</dbReference>
<evidence type="ECO:0000313" key="2">
    <source>
        <dbReference type="Proteomes" id="UP000238042"/>
    </source>
</evidence>
<evidence type="ECO:0000313" key="1">
    <source>
        <dbReference type="EMBL" id="PQL95057.1"/>
    </source>
</evidence>
<gene>
    <name evidence="1" type="ORF">C4S77_02265</name>
</gene>
<name>A0A2S8AFS0_9FLAO</name>
<dbReference type="Proteomes" id="UP000238042">
    <property type="component" value="Unassembled WGS sequence"/>
</dbReference>